<evidence type="ECO:0000256" key="1">
    <source>
        <dbReference type="ARBA" id="ARBA00022729"/>
    </source>
</evidence>
<organism evidence="4 5">
    <name type="scientific">Crucibulum laeve</name>
    <dbReference type="NCBI Taxonomy" id="68775"/>
    <lineage>
        <taxon>Eukaryota</taxon>
        <taxon>Fungi</taxon>
        <taxon>Dikarya</taxon>
        <taxon>Basidiomycota</taxon>
        <taxon>Agaricomycotina</taxon>
        <taxon>Agaricomycetes</taxon>
        <taxon>Agaricomycetidae</taxon>
        <taxon>Agaricales</taxon>
        <taxon>Agaricineae</taxon>
        <taxon>Nidulariaceae</taxon>
        <taxon>Crucibulum</taxon>
    </lineage>
</organism>
<name>A0A5C3LZY7_9AGAR</name>
<protein>
    <recommendedName>
        <fullName evidence="3">Yeast cell wall synthesis Kre9/Knh1-like N-terminal domain-containing protein</fullName>
    </recommendedName>
</protein>
<proteinExistence type="predicted"/>
<feature type="signal peptide" evidence="2">
    <location>
        <begin position="1"/>
        <end position="19"/>
    </location>
</feature>
<dbReference type="OrthoDB" id="2317741at2759"/>
<feature type="non-terminal residue" evidence="4">
    <location>
        <position position="127"/>
    </location>
</feature>
<gene>
    <name evidence="4" type="ORF">BDQ12DRAFT_632455</name>
</gene>
<dbReference type="InterPro" id="IPR018466">
    <property type="entry name" value="Kre9/Knh1-like_N"/>
</dbReference>
<feature type="chain" id="PRO_5022735014" description="Yeast cell wall synthesis Kre9/Knh1-like N-terminal domain-containing protein" evidence="2">
    <location>
        <begin position="20"/>
        <end position="127"/>
    </location>
</feature>
<feature type="domain" description="Yeast cell wall synthesis Kre9/Knh1-like N-terminal" evidence="3">
    <location>
        <begin position="39"/>
        <end position="119"/>
    </location>
</feature>
<keyword evidence="5" id="KW-1185">Reference proteome</keyword>
<dbReference type="EMBL" id="ML213608">
    <property type="protein sequence ID" value="TFK37438.1"/>
    <property type="molecule type" value="Genomic_DNA"/>
</dbReference>
<sequence>MKAIFALVAVSMVSSQVGAVPAQQASRATDEVFVPQIFSPNTHSVWKVGTQQTVTWDISNPPSEISNPVGLILMSKGGETIPNLTVASNFSILLGALNVQVPNLAPGNDYRIILLGDSGNDSPPFRI</sequence>
<dbReference type="Proteomes" id="UP000308652">
    <property type="component" value="Unassembled WGS sequence"/>
</dbReference>
<evidence type="ECO:0000313" key="4">
    <source>
        <dbReference type="EMBL" id="TFK37438.1"/>
    </source>
</evidence>
<evidence type="ECO:0000256" key="2">
    <source>
        <dbReference type="SAM" id="SignalP"/>
    </source>
</evidence>
<evidence type="ECO:0000313" key="5">
    <source>
        <dbReference type="Proteomes" id="UP000308652"/>
    </source>
</evidence>
<accession>A0A5C3LZY7</accession>
<evidence type="ECO:0000259" key="3">
    <source>
        <dbReference type="Pfam" id="PF10342"/>
    </source>
</evidence>
<dbReference type="Pfam" id="PF10342">
    <property type="entry name" value="Kre9_KNH"/>
    <property type="match status" value="1"/>
</dbReference>
<dbReference type="AlphaFoldDB" id="A0A5C3LZY7"/>
<keyword evidence="1 2" id="KW-0732">Signal</keyword>
<reference evidence="4 5" key="1">
    <citation type="journal article" date="2019" name="Nat. Ecol. Evol.">
        <title>Megaphylogeny resolves global patterns of mushroom evolution.</title>
        <authorList>
            <person name="Varga T."/>
            <person name="Krizsan K."/>
            <person name="Foldi C."/>
            <person name="Dima B."/>
            <person name="Sanchez-Garcia M."/>
            <person name="Sanchez-Ramirez S."/>
            <person name="Szollosi G.J."/>
            <person name="Szarkandi J.G."/>
            <person name="Papp V."/>
            <person name="Albert L."/>
            <person name="Andreopoulos W."/>
            <person name="Angelini C."/>
            <person name="Antonin V."/>
            <person name="Barry K.W."/>
            <person name="Bougher N.L."/>
            <person name="Buchanan P."/>
            <person name="Buyck B."/>
            <person name="Bense V."/>
            <person name="Catcheside P."/>
            <person name="Chovatia M."/>
            <person name="Cooper J."/>
            <person name="Damon W."/>
            <person name="Desjardin D."/>
            <person name="Finy P."/>
            <person name="Geml J."/>
            <person name="Haridas S."/>
            <person name="Hughes K."/>
            <person name="Justo A."/>
            <person name="Karasinski D."/>
            <person name="Kautmanova I."/>
            <person name="Kiss B."/>
            <person name="Kocsube S."/>
            <person name="Kotiranta H."/>
            <person name="LaButti K.M."/>
            <person name="Lechner B.E."/>
            <person name="Liimatainen K."/>
            <person name="Lipzen A."/>
            <person name="Lukacs Z."/>
            <person name="Mihaltcheva S."/>
            <person name="Morgado L.N."/>
            <person name="Niskanen T."/>
            <person name="Noordeloos M.E."/>
            <person name="Ohm R.A."/>
            <person name="Ortiz-Santana B."/>
            <person name="Ovrebo C."/>
            <person name="Racz N."/>
            <person name="Riley R."/>
            <person name="Savchenko A."/>
            <person name="Shiryaev A."/>
            <person name="Soop K."/>
            <person name="Spirin V."/>
            <person name="Szebenyi C."/>
            <person name="Tomsovsky M."/>
            <person name="Tulloss R.E."/>
            <person name="Uehling J."/>
            <person name="Grigoriev I.V."/>
            <person name="Vagvolgyi C."/>
            <person name="Papp T."/>
            <person name="Martin F.M."/>
            <person name="Miettinen O."/>
            <person name="Hibbett D.S."/>
            <person name="Nagy L.G."/>
        </authorList>
    </citation>
    <scope>NUCLEOTIDE SEQUENCE [LARGE SCALE GENOMIC DNA]</scope>
    <source>
        <strain evidence="4 5">CBS 166.37</strain>
    </source>
</reference>